<dbReference type="Proteomes" id="UP000249254">
    <property type="component" value="Unassembled WGS sequence"/>
</dbReference>
<sequence length="138" mass="13996">MTWTMPRPVLQVVAGVLGLCALAAFALGIINAPEHGGRLPGERPAGQAGAPGAVINAAEATPLSQERIEGPAPTAEKPAANKTDDEDQDTADQATNTLPVPPITPPAKPGGATNATPAQDRVGDLIQQATPPPEEPPH</sequence>
<evidence type="ECO:0000256" key="1">
    <source>
        <dbReference type="SAM" id="MobiDB-lite"/>
    </source>
</evidence>
<feature type="compositionally biased region" description="Pro residues" evidence="1">
    <location>
        <begin position="99"/>
        <end position="108"/>
    </location>
</feature>
<accession>A0A328AGB6</accession>
<keyword evidence="3" id="KW-1185">Reference proteome</keyword>
<evidence type="ECO:0000313" key="3">
    <source>
        <dbReference type="Proteomes" id="UP000249254"/>
    </source>
</evidence>
<feature type="region of interest" description="Disordered" evidence="1">
    <location>
        <begin position="33"/>
        <end position="138"/>
    </location>
</feature>
<organism evidence="2 3">
    <name type="scientific">Phenylobacterium soli</name>
    <dbReference type="NCBI Taxonomy" id="2170551"/>
    <lineage>
        <taxon>Bacteria</taxon>
        <taxon>Pseudomonadati</taxon>
        <taxon>Pseudomonadota</taxon>
        <taxon>Alphaproteobacteria</taxon>
        <taxon>Caulobacterales</taxon>
        <taxon>Caulobacteraceae</taxon>
        <taxon>Phenylobacterium</taxon>
    </lineage>
</organism>
<dbReference type="EMBL" id="QFYQ01000001">
    <property type="protein sequence ID" value="RAK53631.1"/>
    <property type="molecule type" value="Genomic_DNA"/>
</dbReference>
<gene>
    <name evidence="2" type="ORF">DJ017_03360</name>
</gene>
<proteinExistence type="predicted"/>
<reference evidence="3" key="1">
    <citation type="submission" date="2018-05" db="EMBL/GenBank/DDBJ databases">
        <authorList>
            <person name="Li X."/>
        </authorList>
    </citation>
    <scope>NUCLEOTIDE SEQUENCE [LARGE SCALE GENOMIC DNA]</scope>
    <source>
        <strain evidence="3">LX32</strain>
    </source>
</reference>
<evidence type="ECO:0000313" key="2">
    <source>
        <dbReference type="EMBL" id="RAK53631.1"/>
    </source>
</evidence>
<comment type="caution">
    <text evidence="2">The sequence shown here is derived from an EMBL/GenBank/DDBJ whole genome shotgun (WGS) entry which is preliminary data.</text>
</comment>
<dbReference type="AlphaFoldDB" id="A0A328AGB6"/>
<protein>
    <submittedName>
        <fullName evidence="2">Uncharacterized protein</fullName>
    </submittedName>
</protein>
<name>A0A328AGB6_9CAUL</name>